<dbReference type="Gene3D" id="2.40.50.40">
    <property type="match status" value="1"/>
</dbReference>
<keyword evidence="3" id="KW-1185">Reference proteome</keyword>
<dbReference type="RefSeq" id="XP_040680012.1">
    <property type="nucleotide sequence ID" value="XM_040822207.1"/>
</dbReference>
<dbReference type="EMBL" id="AZHE01000006">
    <property type="protein sequence ID" value="KHN98946.1"/>
    <property type="molecule type" value="Genomic_DNA"/>
</dbReference>
<dbReference type="AlphaFoldDB" id="A0A0B2WS94"/>
<feature type="region of interest" description="Disordered" evidence="1">
    <location>
        <begin position="1"/>
        <end position="32"/>
    </location>
</feature>
<dbReference type="STRING" id="1081103.A0A0B2WS94"/>
<reference evidence="2 3" key="1">
    <citation type="journal article" date="2014" name="Proc. Natl. Acad. Sci. U.S.A.">
        <title>Trajectory and genomic determinants of fungal-pathogen speciation and host adaptation.</title>
        <authorList>
            <person name="Hu X."/>
            <person name="Xiao G."/>
            <person name="Zheng P."/>
            <person name="Shang Y."/>
            <person name="Su Y."/>
            <person name="Zhang X."/>
            <person name="Liu X."/>
            <person name="Zhan S."/>
            <person name="St Leger R.J."/>
            <person name="Wang C."/>
        </authorList>
    </citation>
    <scope>NUCLEOTIDE SEQUENCE [LARGE SCALE GENOMIC DNA]</scope>
    <source>
        <strain evidence="2 3">ARSEF 1941</strain>
    </source>
</reference>
<dbReference type="HOGENOM" id="CLU_030426_0_0_1"/>
<name>A0A0B2WS94_METAS</name>
<dbReference type="CDD" id="cd00024">
    <property type="entry name" value="CD_CSD"/>
    <property type="match status" value="1"/>
</dbReference>
<dbReference type="OrthoDB" id="3543857at2759"/>
<evidence type="ECO:0000256" key="1">
    <source>
        <dbReference type="SAM" id="MobiDB-lite"/>
    </source>
</evidence>
<accession>A0A0B2WS94</accession>
<feature type="region of interest" description="Disordered" evidence="1">
    <location>
        <begin position="331"/>
        <end position="385"/>
    </location>
</feature>
<proteinExistence type="predicted"/>
<feature type="compositionally biased region" description="Polar residues" evidence="1">
    <location>
        <begin position="351"/>
        <end position="360"/>
    </location>
</feature>
<gene>
    <name evidence="2" type="ORF">MAM_03408</name>
</gene>
<organism evidence="2 3">
    <name type="scientific">Metarhizium album (strain ARSEF 1941)</name>
    <dbReference type="NCBI Taxonomy" id="1081103"/>
    <lineage>
        <taxon>Eukaryota</taxon>
        <taxon>Fungi</taxon>
        <taxon>Dikarya</taxon>
        <taxon>Ascomycota</taxon>
        <taxon>Pezizomycotina</taxon>
        <taxon>Sordariomycetes</taxon>
        <taxon>Hypocreomycetidae</taxon>
        <taxon>Hypocreales</taxon>
        <taxon>Clavicipitaceae</taxon>
        <taxon>Metarhizium</taxon>
    </lineage>
</organism>
<evidence type="ECO:0000313" key="3">
    <source>
        <dbReference type="Proteomes" id="UP000030816"/>
    </source>
</evidence>
<protein>
    <submittedName>
        <fullName evidence="2">Chromo domain-like protein</fullName>
    </submittedName>
</protein>
<feature type="compositionally biased region" description="Low complexity" evidence="1">
    <location>
        <begin position="16"/>
        <end position="28"/>
    </location>
</feature>
<sequence>MASALVLSSSDEESQSSESATASPEPTSKPTLVIEIRPRPKYTPGCGPSLQPLRLLPPASSSAYIIERILLPSPGLAVDGKPLPKRMTYIVGWHDLPAASLLVPAMDILDYVSPRALEDWEETLEDELDQERIKLAEERKIGLGGLKQKHKARPPAHTDIEPAAAIESETERGNVVRPKMGAMSLSTPQKRKLADFEGLSDNENSPTNQLAREIFGDDSCEDSWDAPLARAGNGDMQIEFMNDTVDSDAAQRPKREIINTPVPLPSYINRMPGYETTFIEPNPATTPIFKAGDASRAPDHADLVACVEGTASSSAAGLDGLTGSLSLPKSSYTRESNGDHAACAPAAGLADSSTQQSTRPKSAKKRRKESPIATNQSEKDGEPTWEVERLEDMAFYNVEGQGLVRYFLVRWSGDWPPNQQTSWEPDHHLPRKLIRTFTKLDKKSRARLRREREPPESVAWGDGIATYSSVNDMAQAEDRGNDLLLVDTPQGVGEKDGLFIEDDL</sequence>
<dbReference type="Proteomes" id="UP000030816">
    <property type="component" value="Unassembled WGS sequence"/>
</dbReference>
<dbReference type="GeneID" id="63737863"/>
<evidence type="ECO:0000313" key="2">
    <source>
        <dbReference type="EMBL" id="KHN98946.1"/>
    </source>
</evidence>
<comment type="caution">
    <text evidence="2">The sequence shown here is derived from an EMBL/GenBank/DDBJ whole genome shotgun (WGS) entry which is preliminary data.</text>
</comment>